<evidence type="ECO:0000313" key="8">
    <source>
        <dbReference type="Proteomes" id="UP000256650"/>
    </source>
</evidence>
<dbReference type="OrthoDB" id="9801841at2"/>
<dbReference type="PANTHER" id="PTHR11042">
    <property type="entry name" value="EUKARYOTIC TRANSLATION INITIATION FACTOR 2-ALPHA KINASE EIF2-ALPHA KINASE -RELATED"/>
    <property type="match status" value="1"/>
</dbReference>
<dbReference type="RefSeq" id="WP_115551797.1">
    <property type="nucleotide sequence ID" value="NZ_CAOVYC010000008.1"/>
</dbReference>
<dbReference type="InterPro" id="IPR000719">
    <property type="entry name" value="Prot_kinase_dom"/>
</dbReference>
<gene>
    <name evidence="7" type="ORF">CQA43_06430</name>
</gene>
<dbReference type="InterPro" id="IPR050339">
    <property type="entry name" value="CC_SR_Kinase"/>
</dbReference>
<dbReference type="AlphaFoldDB" id="A0A3D8IBL5"/>
<evidence type="ECO:0000256" key="3">
    <source>
        <dbReference type="ARBA" id="ARBA00022777"/>
    </source>
</evidence>
<keyword evidence="1" id="KW-0808">Transferase</keyword>
<dbReference type="GO" id="GO:0004672">
    <property type="term" value="F:protein kinase activity"/>
    <property type="evidence" value="ECO:0007669"/>
    <property type="project" value="InterPro"/>
</dbReference>
<proteinExistence type="predicted"/>
<evidence type="ECO:0000256" key="2">
    <source>
        <dbReference type="ARBA" id="ARBA00022741"/>
    </source>
</evidence>
<dbReference type="PROSITE" id="PS00109">
    <property type="entry name" value="PROTEIN_KINASE_TYR"/>
    <property type="match status" value="1"/>
</dbReference>
<dbReference type="PROSITE" id="PS00107">
    <property type="entry name" value="PROTEIN_KINASE_ATP"/>
    <property type="match status" value="1"/>
</dbReference>
<dbReference type="EMBL" id="NXLS01000006">
    <property type="protein sequence ID" value="RDU62532.1"/>
    <property type="molecule type" value="Genomic_DNA"/>
</dbReference>
<keyword evidence="2 5" id="KW-0547">Nucleotide-binding</keyword>
<keyword evidence="3 7" id="KW-0418">Kinase</keyword>
<organism evidence="7 8">
    <name type="scientific">Helicobacter ganmani</name>
    <dbReference type="NCBI Taxonomy" id="60246"/>
    <lineage>
        <taxon>Bacteria</taxon>
        <taxon>Pseudomonadati</taxon>
        <taxon>Campylobacterota</taxon>
        <taxon>Epsilonproteobacteria</taxon>
        <taxon>Campylobacterales</taxon>
        <taxon>Helicobacteraceae</taxon>
        <taxon>Helicobacter</taxon>
    </lineage>
</organism>
<evidence type="ECO:0000256" key="1">
    <source>
        <dbReference type="ARBA" id="ARBA00022679"/>
    </source>
</evidence>
<dbReference type="Pfam" id="PF00069">
    <property type="entry name" value="Pkinase"/>
    <property type="match status" value="1"/>
</dbReference>
<dbReference type="Gene3D" id="1.10.510.10">
    <property type="entry name" value="Transferase(Phosphotransferase) domain 1"/>
    <property type="match status" value="1"/>
</dbReference>
<dbReference type="InterPro" id="IPR011009">
    <property type="entry name" value="Kinase-like_dom_sf"/>
</dbReference>
<keyword evidence="4 5" id="KW-0067">ATP-binding</keyword>
<accession>A0A3D8IBL5</accession>
<keyword evidence="8" id="KW-1185">Reference proteome</keyword>
<dbReference type="GO" id="GO:0005524">
    <property type="term" value="F:ATP binding"/>
    <property type="evidence" value="ECO:0007669"/>
    <property type="project" value="UniProtKB-UniRule"/>
</dbReference>
<dbReference type="CDD" id="cd00180">
    <property type="entry name" value="PKc"/>
    <property type="match status" value="1"/>
</dbReference>
<comment type="caution">
    <text evidence="7">The sequence shown here is derived from an EMBL/GenBank/DDBJ whole genome shotgun (WGS) entry which is preliminary data.</text>
</comment>
<evidence type="ECO:0000256" key="4">
    <source>
        <dbReference type="ARBA" id="ARBA00022840"/>
    </source>
</evidence>
<dbReference type="GO" id="GO:0005737">
    <property type="term" value="C:cytoplasm"/>
    <property type="evidence" value="ECO:0007669"/>
    <property type="project" value="TreeGrafter"/>
</dbReference>
<feature type="binding site" evidence="5">
    <location>
        <position position="186"/>
    </location>
    <ligand>
        <name>ATP</name>
        <dbReference type="ChEBI" id="CHEBI:30616"/>
    </ligand>
</feature>
<dbReference type="SUPFAM" id="SSF56112">
    <property type="entry name" value="Protein kinase-like (PK-like)"/>
    <property type="match status" value="1"/>
</dbReference>
<dbReference type="InterPro" id="IPR008266">
    <property type="entry name" value="Tyr_kinase_AS"/>
</dbReference>
<name>A0A3D8IBL5_9HELI</name>
<reference evidence="7 8" key="1">
    <citation type="submission" date="2018-04" db="EMBL/GenBank/DDBJ databases">
        <title>Novel Campyloabacter and Helicobacter Species and Strains.</title>
        <authorList>
            <person name="Mannion A.J."/>
            <person name="Shen Z."/>
            <person name="Fox J.G."/>
        </authorList>
    </citation>
    <scope>NUCLEOTIDE SEQUENCE [LARGE SCALE GENOMIC DNA]</scope>
    <source>
        <strain evidence="7 8">MIT 99-5101</strain>
    </source>
</reference>
<feature type="domain" description="Protein kinase" evidence="6">
    <location>
        <begin position="153"/>
        <end position="394"/>
    </location>
</feature>
<evidence type="ECO:0000259" key="6">
    <source>
        <dbReference type="PROSITE" id="PS50011"/>
    </source>
</evidence>
<evidence type="ECO:0000313" key="7">
    <source>
        <dbReference type="EMBL" id="RDU62532.1"/>
    </source>
</evidence>
<evidence type="ECO:0000256" key="5">
    <source>
        <dbReference type="PROSITE-ProRule" id="PRU10141"/>
    </source>
</evidence>
<dbReference type="Proteomes" id="UP000256650">
    <property type="component" value="Unassembled WGS sequence"/>
</dbReference>
<dbReference type="InterPro" id="IPR017441">
    <property type="entry name" value="Protein_kinase_ATP_BS"/>
</dbReference>
<protein>
    <submittedName>
        <fullName evidence="7">Protein kinase family protein</fullName>
    </submittedName>
</protein>
<dbReference type="GeneID" id="82535923"/>
<sequence length="394" mass="46245">MEKIILNAITAAKKDLENVLSNEYKELYKNINNEALQTIFSTLHSQIIPCFRAMNERLPATETSNRHYWAQSSRQLLQAINISKRLEKQLKETNLSFEIESYYQQLFDNCLKFLESSGGSEIPIGMQKIMLYYEISIFNPKNNIEISTNPTISANLKLIGEGSYAQVFKYKDKFYNKYFTLKRAKKNLDTKELERFKREFDTMQSFNNPYMLEAYSFNPQRNEYIMEYADFTLKSYIDEHNNNLNIQIRKNIGLQIIKAFKYVFDKDILHRDISPNNILLKKYDNDLLVVKISDFGLVKTPNSELTSENTEIKGSFNDYSDLSRVGFENYDKHHEIFALTRILFFVVIGKTNNGRIKCPFFDKGTSGNIEERYKTLDELEKAFSSYCSQYDKQN</sequence>
<dbReference type="PROSITE" id="PS50011">
    <property type="entry name" value="PROTEIN_KINASE_DOM"/>
    <property type="match status" value="1"/>
</dbReference>